<dbReference type="PANTHER" id="PTHR46120">
    <property type="entry name" value="BETAINE--HOMOCYSTEINE S-METHYLTRANSFERASE 1"/>
    <property type="match status" value="1"/>
</dbReference>
<dbReference type="GO" id="GO:0009086">
    <property type="term" value="P:methionine biosynthetic process"/>
    <property type="evidence" value="ECO:0007669"/>
    <property type="project" value="InterPro"/>
</dbReference>
<keyword evidence="4 6" id="KW-0479">Metal-binding</keyword>
<evidence type="ECO:0000256" key="3">
    <source>
        <dbReference type="ARBA" id="ARBA00022679"/>
    </source>
</evidence>
<feature type="binding site" evidence="6 7">
    <location>
        <position position="291"/>
    </location>
    <ligand>
        <name>Zn(2+)</name>
        <dbReference type="ChEBI" id="CHEBI:29105"/>
    </ligand>
</feature>
<keyword evidence="2 7" id="KW-0489">Methyltransferase</keyword>
<dbReference type="SUPFAM" id="SSF82282">
    <property type="entry name" value="Homocysteine S-methyltransferase"/>
    <property type="match status" value="1"/>
</dbReference>
<feature type="binding site" evidence="6 7">
    <location>
        <position position="208"/>
    </location>
    <ligand>
        <name>Zn(2+)</name>
        <dbReference type="ChEBI" id="CHEBI:29105"/>
    </ligand>
</feature>
<comment type="pathway">
    <text evidence="1">Amino-acid biosynthesis; L-methionine biosynthesis via de novo pathway; L-methionine from L-homocysteine (BhmT route): step 1/1.</text>
</comment>
<dbReference type="InterPro" id="IPR003726">
    <property type="entry name" value="HCY_dom"/>
</dbReference>
<evidence type="ECO:0000256" key="7">
    <source>
        <dbReference type="PROSITE-ProRule" id="PRU00333"/>
    </source>
</evidence>
<protein>
    <recommendedName>
        <fullName evidence="8">Hcy-binding domain-containing protein</fullName>
    </recommendedName>
</protein>
<dbReference type="Gene3D" id="3.20.20.330">
    <property type="entry name" value="Homocysteine-binding-like domain"/>
    <property type="match status" value="1"/>
</dbReference>
<keyword evidence="3 7" id="KW-0808">Transferase</keyword>
<reference evidence="9" key="1">
    <citation type="submission" date="2021-01" db="UniProtKB">
        <authorList>
            <consortium name="EnsemblMetazoa"/>
        </authorList>
    </citation>
    <scope>IDENTIFICATION</scope>
</reference>
<dbReference type="GO" id="GO:0008270">
    <property type="term" value="F:zinc ion binding"/>
    <property type="evidence" value="ECO:0007669"/>
    <property type="project" value="InterPro"/>
</dbReference>
<dbReference type="OrthoDB" id="261426at2759"/>
<dbReference type="EnsemblMetazoa" id="CLYHEMT011466.1">
    <property type="protein sequence ID" value="CLYHEMP011466.1"/>
    <property type="gene ID" value="CLYHEMG011466"/>
</dbReference>
<dbReference type="PROSITE" id="PS50970">
    <property type="entry name" value="HCY"/>
    <property type="match status" value="1"/>
</dbReference>
<comment type="cofactor">
    <cofactor evidence="6">
        <name>Zn(2+)</name>
        <dbReference type="ChEBI" id="CHEBI:29105"/>
    </cofactor>
    <text evidence="6">Binds 1 zinc ion per subunit.</text>
</comment>
<evidence type="ECO:0000313" key="10">
    <source>
        <dbReference type="Proteomes" id="UP000594262"/>
    </source>
</evidence>
<dbReference type="RefSeq" id="XP_066917958.1">
    <property type="nucleotide sequence ID" value="XM_067061857.1"/>
</dbReference>
<organism evidence="9 10">
    <name type="scientific">Clytia hemisphaerica</name>
    <dbReference type="NCBI Taxonomy" id="252671"/>
    <lineage>
        <taxon>Eukaryota</taxon>
        <taxon>Metazoa</taxon>
        <taxon>Cnidaria</taxon>
        <taxon>Hydrozoa</taxon>
        <taxon>Hydroidolina</taxon>
        <taxon>Leptothecata</taxon>
        <taxon>Obeliida</taxon>
        <taxon>Clytiidae</taxon>
        <taxon>Clytia</taxon>
    </lineage>
</organism>
<dbReference type="PANTHER" id="PTHR46120:SF1">
    <property type="entry name" value="HCY-BINDING DOMAIN-CONTAINING PROTEIN"/>
    <property type="match status" value="1"/>
</dbReference>
<evidence type="ECO:0000259" key="8">
    <source>
        <dbReference type="PROSITE" id="PS50970"/>
    </source>
</evidence>
<dbReference type="InterPro" id="IPR017226">
    <property type="entry name" value="BHMT-like"/>
</dbReference>
<evidence type="ECO:0000256" key="6">
    <source>
        <dbReference type="PIRSR" id="PIRSR037505-2"/>
    </source>
</evidence>
<dbReference type="Pfam" id="PF02574">
    <property type="entry name" value="S-methyl_trans"/>
    <property type="match status" value="1"/>
</dbReference>
<evidence type="ECO:0000256" key="2">
    <source>
        <dbReference type="ARBA" id="ARBA00022603"/>
    </source>
</evidence>
<dbReference type="PIRSF" id="PIRSF037505">
    <property type="entry name" value="Betaine_HMT"/>
    <property type="match status" value="1"/>
</dbReference>
<dbReference type="GeneID" id="136805281"/>
<dbReference type="InterPro" id="IPR036589">
    <property type="entry name" value="HCY_dom_sf"/>
</dbReference>
<dbReference type="InterPro" id="IPR051524">
    <property type="entry name" value="BHMT"/>
</dbReference>
<evidence type="ECO:0000256" key="4">
    <source>
        <dbReference type="ARBA" id="ARBA00022723"/>
    </source>
</evidence>
<dbReference type="Proteomes" id="UP000594262">
    <property type="component" value="Unplaced"/>
</dbReference>
<feature type="binding site" evidence="6 7">
    <location>
        <position position="290"/>
    </location>
    <ligand>
        <name>Zn(2+)</name>
        <dbReference type="ChEBI" id="CHEBI:29105"/>
    </ligand>
</feature>
<accession>A0A7M5UKG6</accession>
<dbReference type="AlphaFoldDB" id="A0A7M5UKG6"/>
<keyword evidence="5 6" id="KW-0862">Zinc</keyword>
<evidence type="ECO:0000313" key="9">
    <source>
        <dbReference type="EnsemblMetazoa" id="CLYHEMP011466.1"/>
    </source>
</evidence>
<name>A0A7M5UKG6_9CNID</name>
<evidence type="ECO:0000256" key="5">
    <source>
        <dbReference type="ARBA" id="ARBA00022833"/>
    </source>
</evidence>
<dbReference type="GO" id="GO:0032259">
    <property type="term" value="P:methylation"/>
    <property type="evidence" value="ECO:0007669"/>
    <property type="project" value="UniProtKB-KW"/>
</dbReference>
<proteinExistence type="predicted"/>
<evidence type="ECO:0000256" key="1">
    <source>
        <dbReference type="ARBA" id="ARBA00005137"/>
    </source>
</evidence>
<dbReference type="GO" id="GO:0047150">
    <property type="term" value="F:betaine-homocysteine S-methyltransferase activity"/>
    <property type="evidence" value="ECO:0007669"/>
    <property type="project" value="TreeGrafter"/>
</dbReference>
<dbReference type="UniPathway" id="UPA00051">
    <property type="reaction ID" value="UER00083"/>
</dbReference>
<feature type="domain" description="Hcy-binding" evidence="8">
    <location>
        <begin position="3"/>
        <end position="305"/>
    </location>
</feature>
<sequence>MAKNILDRLNEGEVIIGDGGYTHELEQRGYVTSGLYTPEVVVEHPSAVKELHKEFALSGADVLQAFVFYGNDDKLNNGRNESNLLNGEEINNAGCQLVSKVAKDHGCFVALPLVTTEAYSQKKGKELVQKEFLSQINIFKNYEVDLLISEFMSSVEEAEWAIEVMKTLNKPIASTLCIDQQGDQNGISLQECALRLAKAGADIIGVNCRYEPSVAVESIRIMKEACEKESLNVHYMTQPCGYRTADAPTLGMTNVPEAPLAMESRQISRWEAQKFAREAYEAGVRYIGGCCGFKAYHIRAMAEELSDITKKLPQNSRSKNAESLKHHRLTEFQKRANKDYWYNLAPKDGRKAAA</sequence>
<keyword evidence="10" id="KW-1185">Reference proteome</keyword>